<proteinExistence type="predicted"/>
<feature type="compositionally biased region" description="Low complexity" evidence="1">
    <location>
        <begin position="10"/>
        <end position="23"/>
    </location>
</feature>
<organism evidence="3 4">
    <name type="scientific">Rugosimonospora acidiphila</name>
    <dbReference type="NCBI Taxonomy" id="556531"/>
    <lineage>
        <taxon>Bacteria</taxon>
        <taxon>Bacillati</taxon>
        <taxon>Actinomycetota</taxon>
        <taxon>Actinomycetes</taxon>
        <taxon>Micromonosporales</taxon>
        <taxon>Micromonosporaceae</taxon>
        <taxon>Rugosimonospora</taxon>
    </lineage>
</organism>
<sequence length="302" mass="33073">MTELPEDPEPSGNPEPSEESSPGVPGGATEPDLEAFELEHEREHTREHGLELAQHDALRVRLARLELLAGFGRTGAGSVSHRLPAWLRKTQGETRLAVGASVLVAVVLQLSISPDLSIRPRYLVPLLELVLFILLSIGNPVRLTRESKLLRAAGLMLVAAASFAVAWSVVTLVWGILHHTAAEADEPITLLLNGAAIWLNNVIVFALWYWELDRGGPAARASARRPHPDFLFSQMTVPELTSRDWEPGFVDYLYLSFTNATAFSPTDTLPLSRWAKLAMMFQSAISLVTVALVVARAVNILQ</sequence>
<protein>
    <recommendedName>
        <fullName evidence="5">DUF1345 domain-containing protein</fullName>
    </recommendedName>
</protein>
<comment type="caution">
    <text evidence="3">The sequence shown here is derived from an EMBL/GenBank/DDBJ whole genome shotgun (WGS) entry which is preliminary data.</text>
</comment>
<evidence type="ECO:0008006" key="5">
    <source>
        <dbReference type="Google" id="ProtNLM"/>
    </source>
</evidence>
<evidence type="ECO:0000256" key="1">
    <source>
        <dbReference type="SAM" id="MobiDB-lite"/>
    </source>
</evidence>
<feature type="region of interest" description="Disordered" evidence="1">
    <location>
        <begin position="1"/>
        <end position="32"/>
    </location>
</feature>
<gene>
    <name evidence="3" type="ORF">GCM10023322_18430</name>
</gene>
<name>A0ABP9RN93_9ACTN</name>
<evidence type="ECO:0000313" key="4">
    <source>
        <dbReference type="Proteomes" id="UP001501570"/>
    </source>
</evidence>
<evidence type="ECO:0000313" key="3">
    <source>
        <dbReference type="EMBL" id="GAA5182134.1"/>
    </source>
</evidence>
<evidence type="ECO:0000256" key="2">
    <source>
        <dbReference type="SAM" id="Phobius"/>
    </source>
</evidence>
<feature type="transmembrane region" description="Helical" evidence="2">
    <location>
        <begin position="277"/>
        <end position="298"/>
    </location>
</feature>
<reference evidence="4" key="1">
    <citation type="journal article" date="2019" name="Int. J. Syst. Evol. Microbiol.">
        <title>The Global Catalogue of Microorganisms (GCM) 10K type strain sequencing project: providing services to taxonomists for standard genome sequencing and annotation.</title>
        <authorList>
            <consortium name="The Broad Institute Genomics Platform"/>
            <consortium name="The Broad Institute Genome Sequencing Center for Infectious Disease"/>
            <person name="Wu L."/>
            <person name="Ma J."/>
        </authorList>
    </citation>
    <scope>NUCLEOTIDE SEQUENCE [LARGE SCALE GENOMIC DNA]</scope>
    <source>
        <strain evidence="4">JCM 18304</strain>
    </source>
</reference>
<dbReference type="SUPFAM" id="SSF81324">
    <property type="entry name" value="Voltage-gated potassium channels"/>
    <property type="match status" value="1"/>
</dbReference>
<keyword evidence="2" id="KW-1133">Transmembrane helix</keyword>
<dbReference type="EMBL" id="BAABJQ010000004">
    <property type="protein sequence ID" value="GAA5182134.1"/>
    <property type="molecule type" value="Genomic_DNA"/>
</dbReference>
<dbReference type="RefSeq" id="WP_345627923.1">
    <property type="nucleotide sequence ID" value="NZ_BAABJQ010000004.1"/>
</dbReference>
<feature type="transmembrane region" description="Helical" evidence="2">
    <location>
        <begin position="188"/>
        <end position="210"/>
    </location>
</feature>
<accession>A0ABP9RN93</accession>
<keyword evidence="2" id="KW-0812">Transmembrane</keyword>
<dbReference type="Proteomes" id="UP001501570">
    <property type="component" value="Unassembled WGS sequence"/>
</dbReference>
<feature type="transmembrane region" description="Helical" evidence="2">
    <location>
        <begin position="153"/>
        <end position="176"/>
    </location>
</feature>
<keyword evidence="2" id="KW-0472">Membrane</keyword>
<keyword evidence="4" id="KW-1185">Reference proteome</keyword>